<dbReference type="GO" id="GO:0052689">
    <property type="term" value="F:carboxylic ester hydrolase activity"/>
    <property type="evidence" value="ECO:0007669"/>
    <property type="project" value="UniProtKB-KW"/>
</dbReference>
<dbReference type="OrthoDB" id="19653at2759"/>
<evidence type="ECO:0000256" key="4">
    <source>
        <dbReference type="ARBA" id="ARBA00023157"/>
    </source>
</evidence>
<feature type="domain" description="Carboxylesterase type B" evidence="7">
    <location>
        <begin position="24"/>
        <end position="524"/>
    </location>
</feature>
<dbReference type="EC" id="3.1.1.-" evidence="6"/>
<dbReference type="PANTHER" id="PTHR11559">
    <property type="entry name" value="CARBOXYLESTERASE"/>
    <property type="match status" value="1"/>
</dbReference>
<dbReference type="SUPFAM" id="SSF53474">
    <property type="entry name" value="alpha/beta-Hydrolases"/>
    <property type="match status" value="1"/>
</dbReference>
<dbReference type="ESTHER" id="lepde-a0a0a7ep32">
    <property type="family name" value="Carb_B_Arthropoda"/>
</dbReference>
<dbReference type="InterPro" id="IPR050309">
    <property type="entry name" value="Type-B_Carboxylest/Lipase"/>
</dbReference>
<dbReference type="InterPro" id="IPR019819">
    <property type="entry name" value="Carboxylesterase_B_CS"/>
</dbReference>
<dbReference type="InterPro" id="IPR002018">
    <property type="entry name" value="CarbesteraseB"/>
</dbReference>
<proteinExistence type="evidence at transcript level"/>
<accession>A0A0A7EP32</accession>
<evidence type="ECO:0000256" key="5">
    <source>
        <dbReference type="ARBA" id="ARBA00023180"/>
    </source>
</evidence>
<sequence length="549" mass="62740">MLMMFYTYIFIFAGFLWEYSKGDLIVNTKYGLMLGKEAETIDLRKPYYSFLGIPYAKPPIGKLRFKAPEPFDSWLGIFSATSEGNICIQENTGSEDCLYINVYTPKRNDTSSKLSVMVWIYGGGFLTGSSNYKSFSPDYFLNEDVIFVSLNYRLGIFGFFSTGDEAAYGNWGLKDQILGLKWIQENIENFGGDKNNVTVFGHSAGSASISYLLQSPLAANLFQRAIMQSGTSLNLWGFTRKPRDVAFTLGSYLQIYTNDSEILTEKLREQDADTLSMATIAISFMGPLLTNPFGGLMFAPCEEPNHEGALFNGKSHENLRTGNFNRVPVIIGFTSQEGLPFYNIFDRIRLYLLIYDSMPNRMVPIDLNIIDTARFINITRDLKTKYFPNTQVVFNNYSLVQFITDDQFVRPINEAARLMSKWVPTYLYRFSYMNKSKFTNDSDLLGRGVPHGGELEYLNPLSDNPNQSGLDLLTRQRLVKLWTNFAKTSNPTPCSEPLFEDLIWKPYSEDDQFLDIGRSFNLSSNMEYYSQSWWKVLFNKYGNPPFDTH</sequence>
<evidence type="ECO:0000259" key="7">
    <source>
        <dbReference type="Pfam" id="PF00135"/>
    </source>
</evidence>
<evidence type="ECO:0000313" key="8">
    <source>
        <dbReference type="EMBL" id="AIY68357.1"/>
    </source>
</evidence>
<dbReference type="PROSITE" id="PS00122">
    <property type="entry name" value="CARBOXYLESTERASE_B_1"/>
    <property type="match status" value="1"/>
</dbReference>
<evidence type="ECO:0000256" key="2">
    <source>
        <dbReference type="ARBA" id="ARBA00022487"/>
    </source>
</evidence>
<dbReference type="PROSITE" id="PS00941">
    <property type="entry name" value="CARBOXYLESTERASE_B_2"/>
    <property type="match status" value="1"/>
</dbReference>
<name>A0A0A7EP32_LEPDE</name>
<comment type="similarity">
    <text evidence="1 6">Belongs to the type-B carboxylesterase/lipase family.</text>
</comment>
<keyword evidence="5" id="KW-0325">Glycoprotein</keyword>
<keyword evidence="2" id="KW-0719">Serine esterase</keyword>
<dbReference type="Gene3D" id="3.40.50.1820">
    <property type="entry name" value="alpha/beta hydrolase"/>
    <property type="match status" value="1"/>
</dbReference>
<dbReference type="InterPro" id="IPR019826">
    <property type="entry name" value="Carboxylesterase_B_AS"/>
</dbReference>
<evidence type="ECO:0000256" key="1">
    <source>
        <dbReference type="ARBA" id="ARBA00005964"/>
    </source>
</evidence>
<organism evidence="8">
    <name type="scientific">Leptinotarsa decemlineata</name>
    <name type="common">Colorado potato beetle</name>
    <name type="synonym">Doryphora decemlineata</name>
    <dbReference type="NCBI Taxonomy" id="7539"/>
    <lineage>
        <taxon>Eukaryota</taxon>
        <taxon>Metazoa</taxon>
        <taxon>Ecdysozoa</taxon>
        <taxon>Arthropoda</taxon>
        <taxon>Hexapoda</taxon>
        <taxon>Insecta</taxon>
        <taxon>Pterygota</taxon>
        <taxon>Neoptera</taxon>
        <taxon>Endopterygota</taxon>
        <taxon>Coleoptera</taxon>
        <taxon>Polyphaga</taxon>
        <taxon>Cucujiformia</taxon>
        <taxon>Chrysomeloidea</taxon>
        <taxon>Chrysomelidae</taxon>
        <taxon>Chrysomelinae</taxon>
        <taxon>Doryphorini</taxon>
        <taxon>Leptinotarsa</taxon>
    </lineage>
</organism>
<dbReference type="EMBL" id="KM220566">
    <property type="protein sequence ID" value="AIY68357.1"/>
    <property type="molecule type" value="mRNA"/>
</dbReference>
<dbReference type="Pfam" id="PF00135">
    <property type="entry name" value="COesterase"/>
    <property type="match status" value="1"/>
</dbReference>
<keyword evidence="4" id="KW-1015">Disulfide bond</keyword>
<reference evidence="8" key="1">
    <citation type="submission" date="2014-07" db="EMBL/GenBank/DDBJ databases">
        <title>Identification of esterase genes and their expression profiles in several pesticides treated Colorado potato beetle, Leptinotarsa decemlineata.</title>
        <authorList>
            <person name="Lv F."/>
            <person name="Fu K."/>
        </authorList>
    </citation>
    <scope>NUCLEOTIDE SEQUENCE</scope>
</reference>
<keyword evidence="3 6" id="KW-0378">Hydrolase</keyword>
<dbReference type="InterPro" id="IPR029058">
    <property type="entry name" value="AB_hydrolase_fold"/>
</dbReference>
<protein>
    <recommendedName>
        <fullName evidence="6">Carboxylic ester hydrolase</fullName>
        <ecNumber evidence="6">3.1.1.-</ecNumber>
    </recommendedName>
</protein>
<evidence type="ECO:0000256" key="6">
    <source>
        <dbReference type="RuleBase" id="RU361235"/>
    </source>
</evidence>
<evidence type="ECO:0000256" key="3">
    <source>
        <dbReference type="ARBA" id="ARBA00022801"/>
    </source>
</evidence>
<dbReference type="AlphaFoldDB" id="A0A0A7EP32"/>